<dbReference type="Proteomes" id="UP000030762">
    <property type="component" value="Unassembled WGS sequence"/>
</dbReference>
<dbReference type="MEROPS" id="M01.010"/>
<dbReference type="Pfam" id="PF17900">
    <property type="entry name" value="Peptidase_M1_N"/>
    <property type="match status" value="1"/>
</dbReference>
<dbReference type="InterPro" id="IPR014782">
    <property type="entry name" value="Peptidase_M1_dom"/>
</dbReference>
<dbReference type="PANTHER" id="PTHR11533:SF174">
    <property type="entry name" value="PUROMYCIN-SENSITIVE AMINOPEPTIDASE-RELATED"/>
    <property type="match status" value="1"/>
</dbReference>
<dbReference type="PRINTS" id="PR00756">
    <property type="entry name" value="ALADIPTASE"/>
</dbReference>
<dbReference type="Pfam" id="PF01433">
    <property type="entry name" value="Peptidase_M1"/>
    <property type="match status" value="1"/>
</dbReference>
<proteinExistence type="inferred from homology"/>
<keyword evidence="16" id="KW-1185">Reference proteome</keyword>
<dbReference type="PANTHER" id="PTHR11533">
    <property type="entry name" value="PROTEASE M1 ZINC METALLOPROTEASE"/>
    <property type="match status" value="1"/>
</dbReference>
<feature type="site" description="Transition state stabilizer" evidence="10">
    <location>
        <position position="428"/>
    </location>
</feature>
<evidence type="ECO:0000256" key="8">
    <source>
        <dbReference type="PIRSR" id="PIRSR634016-1"/>
    </source>
</evidence>
<feature type="binding site" evidence="9">
    <location>
        <position position="364"/>
    </location>
    <ligand>
        <name>Zn(2+)</name>
        <dbReference type="ChEBI" id="CHEBI:29105"/>
        <note>catalytic</note>
    </ligand>
</feature>
<evidence type="ECO:0000256" key="7">
    <source>
        <dbReference type="ARBA" id="ARBA00023049"/>
    </source>
</evidence>
<dbReference type="GO" id="GO:0005615">
    <property type="term" value="C:extracellular space"/>
    <property type="evidence" value="ECO:0007669"/>
    <property type="project" value="TreeGrafter"/>
</dbReference>
<evidence type="ECO:0000256" key="5">
    <source>
        <dbReference type="ARBA" id="ARBA00022801"/>
    </source>
</evidence>
<keyword evidence="5 11" id="KW-0378">Hydrolase</keyword>
<dbReference type="GO" id="GO:0043171">
    <property type="term" value="P:peptide catabolic process"/>
    <property type="evidence" value="ECO:0007669"/>
    <property type="project" value="TreeGrafter"/>
</dbReference>
<dbReference type="AlphaFoldDB" id="T0S4F7"/>
<evidence type="ECO:0000259" key="14">
    <source>
        <dbReference type="Pfam" id="PF17900"/>
    </source>
</evidence>
<dbReference type="GO" id="GO:0042277">
    <property type="term" value="F:peptide binding"/>
    <property type="evidence" value="ECO:0007669"/>
    <property type="project" value="TreeGrafter"/>
</dbReference>
<evidence type="ECO:0000313" key="16">
    <source>
        <dbReference type="Proteomes" id="UP000030762"/>
    </source>
</evidence>
<keyword evidence="7 11" id="KW-0482">Metalloprotease</keyword>
<evidence type="ECO:0000256" key="9">
    <source>
        <dbReference type="PIRSR" id="PIRSR634016-3"/>
    </source>
</evidence>
<evidence type="ECO:0000256" key="3">
    <source>
        <dbReference type="ARBA" id="ARBA00022670"/>
    </source>
</evidence>
<comment type="cofactor">
    <cofactor evidence="9 11">
        <name>Zn(2+)</name>
        <dbReference type="ChEBI" id="CHEBI:29105"/>
    </cofactor>
    <text evidence="9 11">Binds 1 zinc ion per subunit.</text>
</comment>
<dbReference type="SUPFAM" id="SSF55486">
    <property type="entry name" value="Metalloproteases ('zincins'), catalytic domain"/>
    <property type="match status" value="1"/>
</dbReference>
<evidence type="ECO:0000256" key="2">
    <source>
        <dbReference type="ARBA" id="ARBA00022438"/>
    </source>
</evidence>
<dbReference type="eggNOG" id="KOG1046">
    <property type="taxonomic scope" value="Eukaryota"/>
</dbReference>
<dbReference type="InterPro" id="IPR024571">
    <property type="entry name" value="ERAP1-like_C_dom"/>
</dbReference>
<dbReference type="VEuPathDB" id="FungiDB:SDRG_05173"/>
<feature type="active site" description="Proton acceptor" evidence="8">
    <location>
        <position position="342"/>
    </location>
</feature>
<dbReference type="InterPro" id="IPR050344">
    <property type="entry name" value="Peptidase_M1_aminopeptidases"/>
</dbReference>
<dbReference type="GO" id="GO:0070006">
    <property type="term" value="F:metalloaminopeptidase activity"/>
    <property type="evidence" value="ECO:0007669"/>
    <property type="project" value="TreeGrafter"/>
</dbReference>
<dbReference type="FunFam" id="1.10.390.10:FF:000001">
    <property type="entry name" value="Aminopeptidase"/>
    <property type="match status" value="1"/>
</dbReference>
<name>T0S4F7_SAPDV</name>
<keyword evidence="2 11" id="KW-0031">Aminopeptidase</keyword>
<feature type="domain" description="ERAP1-like C-terminal" evidence="13">
    <location>
        <begin position="560"/>
        <end position="870"/>
    </location>
</feature>
<dbReference type="InterPro" id="IPR001930">
    <property type="entry name" value="Peptidase_M1"/>
</dbReference>
<dbReference type="Gene3D" id="1.10.390.10">
    <property type="entry name" value="Neutral Protease Domain 2"/>
    <property type="match status" value="1"/>
</dbReference>
<evidence type="ECO:0000259" key="12">
    <source>
        <dbReference type="Pfam" id="PF01433"/>
    </source>
</evidence>
<evidence type="ECO:0000259" key="13">
    <source>
        <dbReference type="Pfam" id="PF11838"/>
    </source>
</evidence>
<keyword evidence="3 11" id="KW-0645">Protease</keyword>
<dbReference type="OMA" id="HDMAGFY"/>
<dbReference type="GO" id="GO:0008270">
    <property type="term" value="F:zinc ion binding"/>
    <property type="evidence" value="ECO:0007669"/>
    <property type="project" value="UniProtKB-UniRule"/>
</dbReference>
<dbReference type="SUPFAM" id="SSF63737">
    <property type="entry name" value="Leukotriene A4 hydrolase N-terminal domain"/>
    <property type="match status" value="1"/>
</dbReference>
<dbReference type="InterPro" id="IPR027268">
    <property type="entry name" value="Peptidase_M4/M1_CTD_sf"/>
</dbReference>
<feature type="binding site" evidence="9">
    <location>
        <position position="345"/>
    </location>
    <ligand>
        <name>Zn(2+)</name>
        <dbReference type="ChEBI" id="CHEBI:29105"/>
        <note>catalytic</note>
    </ligand>
</feature>
<feature type="domain" description="Peptidase M1 membrane alanine aminopeptidase" evidence="12">
    <location>
        <begin position="269"/>
        <end position="487"/>
    </location>
</feature>
<dbReference type="Pfam" id="PF11838">
    <property type="entry name" value="ERAP1_C"/>
    <property type="match status" value="1"/>
</dbReference>
<protein>
    <recommendedName>
        <fullName evidence="11">Aminopeptidase</fullName>
        <ecNumber evidence="11">3.4.11.-</ecNumber>
    </recommendedName>
</protein>
<keyword evidence="4 9" id="KW-0479">Metal-binding</keyword>
<accession>T0S4F7</accession>
<dbReference type="GO" id="GO:0016020">
    <property type="term" value="C:membrane"/>
    <property type="evidence" value="ECO:0007669"/>
    <property type="project" value="TreeGrafter"/>
</dbReference>
<keyword evidence="6 9" id="KW-0862">Zinc</keyword>
<dbReference type="Gene3D" id="2.60.40.1730">
    <property type="entry name" value="tricorn interacting facor f3 domain"/>
    <property type="match status" value="1"/>
</dbReference>
<dbReference type="InterPro" id="IPR042097">
    <property type="entry name" value="Aminopeptidase_N-like_N_sf"/>
</dbReference>
<gene>
    <name evidence="15" type="ORF">SDRG_05173</name>
</gene>
<dbReference type="InterPro" id="IPR045357">
    <property type="entry name" value="Aminopeptidase_N-like_N"/>
</dbReference>
<feature type="binding site" evidence="9">
    <location>
        <position position="341"/>
    </location>
    <ligand>
        <name>Zn(2+)</name>
        <dbReference type="ChEBI" id="CHEBI:29105"/>
        <note>catalytic</note>
    </ligand>
</feature>
<dbReference type="RefSeq" id="XP_008609097.1">
    <property type="nucleotide sequence ID" value="XM_008610875.1"/>
</dbReference>
<dbReference type="FunFam" id="2.60.40.1730:FF:000002">
    <property type="entry name" value="Aminopeptidase"/>
    <property type="match status" value="1"/>
</dbReference>
<evidence type="ECO:0000256" key="4">
    <source>
        <dbReference type="ARBA" id="ARBA00022723"/>
    </source>
</evidence>
<evidence type="ECO:0000256" key="11">
    <source>
        <dbReference type="RuleBase" id="RU364040"/>
    </source>
</evidence>
<dbReference type="GO" id="GO:0005737">
    <property type="term" value="C:cytoplasm"/>
    <property type="evidence" value="ECO:0007669"/>
    <property type="project" value="TreeGrafter"/>
</dbReference>
<organism evidence="15 16">
    <name type="scientific">Saprolegnia diclina (strain VS20)</name>
    <dbReference type="NCBI Taxonomy" id="1156394"/>
    <lineage>
        <taxon>Eukaryota</taxon>
        <taxon>Sar</taxon>
        <taxon>Stramenopiles</taxon>
        <taxon>Oomycota</taxon>
        <taxon>Saprolegniomycetes</taxon>
        <taxon>Saprolegniales</taxon>
        <taxon>Saprolegniaceae</taxon>
        <taxon>Saprolegnia</taxon>
    </lineage>
</organism>
<dbReference type="InParanoid" id="T0S4F7"/>
<dbReference type="GO" id="GO:0006508">
    <property type="term" value="P:proteolysis"/>
    <property type="evidence" value="ECO:0007669"/>
    <property type="project" value="UniProtKB-KW"/>
</dbReference>
<feature type="domain" description="Aminopeptidase N-like N-terminal" evidence="14">
    <location>
        <begin position="39"/>
        <end position="234"/>
    </location>
</feature>
<dbReference type="Gene3D" id="2.60.40.1910">
    <property type="match status" value="1"/>
</dbReference>
<comment type="similarity">
    <text evidence="1 11">Belongs to the peptidase M1 family.</text>
</comment>
<dbReference type="CDD" id="cd09601">
    <property type="entry name" value="M1_APN-Q_like"/>
    <property type="match status" value="1"/>
</dbReference>
<evidence type="ECO:0000256" key="6">
    <source>
        <dbReference type="ARBA" id="ARBA00022833"/>
    </source>
</evidence>
<evidence type="ECO:0000256" key="10">
    <source>
        <dbReference type="PIRSR" id="PIRSR634016-4"/>
    </source>
</evidence>
<evidence type="ECO:0000256" key="1">
    <source>
        <dbReference type="ARBA" id="ARBA00010136"/>
    </source>
</evidence>
<reference evidence="15 16" key="1">
    <citation type="submission" date="2012-04" db="EMBL/GenBank/DDBJ databases">
        <title>The Genome Sequence of Saprolegnia declina VS20.</title>
        <authorList>
            <consortium name="The Broad Institute Genome Sequencing Platform"/>
            <person name="Russ C."/>
            <person name="Nusbaum C."/>
            <person name="Tyler B."/>
            <person name="van West P."/>
            <person name="Dieguez-Uribeondo J."/>
            <person name="de Bruijn I."/>
            <person name="Tripathy S."/>
            <person name="Jiang R."/>
            <person name="Young S.K."/>
            <person name="Zeng Q."/>
            <person name="Gargeya S."/>
            <person name="Fitzgerald M."/>
            <person name="Haas B."/>
            <person name="Abouelleil A."/>
            <person name="Alvarado L."/>
            <person name="Arachchi H.M."/>
            <person name="Berlin A."/>
            <person name="Chapman S.B."/>
            <person name="Goldberg J."/>
            <person name="Griggs A."/>
            <person name="Gujja S."/>
            <person name="Hansen M."/>
            <person name="Howarth C."/>
            <person name="Imamovic A."/>
            <person name="Larimer J."/>
            <person name="McCowen C."/>
            <person name="Montmayeur A."/>
            <person name="Murphy C."/>
            <person name="Neiman D."/>
            <person name="Pearson M."/>
            <person name="Priest M."/>
            <person name="Roberts A."/>
            <person name="Saif S."/>
            <person name="Shea T."/>
            <person name="Sisk P."/>
            <person name="Sykes S."/>
            <person name="Wortman J."/>
            <person name="Nusbaum C."/>
            <person name="Birren B."/>
        </authorList>
    </citation>
    <scope>NUCLEOTIDE SEQUENCE [LARGE SCALE GENOMIC DNA]</scope>
    <source>
        <strain evidence="15 16">VS20</strain>
    </source>
</reference>
<dbReference type="OrthoDB" id="63173at2759"/>
<dbReference type="GeneID" id="19945900"/>
<evidence type="ECO:0000313" key="15">
    <source>
        <dbReference type="EMBL" id="EQC37577.1"/>
    </source>
</evidence>
<dbReference type="InterPro" id="IPR034016">
    <property type="entry name" value="M1_APN-typ"/>
</dbReference>
<dbReference type="Gene3D" id="1.25.50.20">
    <property type="match status" value="1"/>
</dbReference>
<dbReference type="STRING" id="1156394.T0S4F7"/>
<dbReference type="EMBL" id="JH767144">
    <property type="protein sequence ID" value="EQC37577.1"/>
    <property type="molecule type" value="Genomic_DNA"/>
</dbReference>
<dbReference type="EC" id="3.4.11.-" evidence="11"/>
<sequence length="893" mass="100053">MKPVAERTPSIVISKVAHMCVQEPKQTREFARLPTSVQPIKYTLDYDVIDLDSFRFEGAETIAIAIAEDTDSITCHAVELWVHDVSVTLASGASMACNEIRYTKFDESVTFVFSETLAAGSTATLHLRFHGILNDKLKGFYRSEYTQNGERRVMAVTQFEACDARRAFVCWDEPAIKAKFQISMVTPIDREAISNTHVLSTLVRPVKAAHLTKNANAFEKKWTFAETPIMSTYLVGMVVGEFDYVSAYTAEGVLVRVYTPVGRSERGRFALDVATKCLSFFTQKFGIPYPLTKLDMLAIPDFSAGAMENWGVVTYREMRLLIDENASSIAQKTATARTVCHELAHQWFGNLVTMEWWTSLWLNEGFARFMEFDAVDHIFPEWNMWTSFVQDITMGLAMTKDAMLSSHPIEVEVHHPDEVDQIFDTISYAKGASVIRMLANVVGLDQFYAGVHNYLLQHSYANARTEDLWDAFEAASGMEITAMANTWTKQTGFPVLSVTETDDATLELSQSRFLAFGDDNEGSRWDVPLTLSTPIETTSTTIWTHDNETFSMQKPSDAPWYKLNAQQTGFYLVNYPASAWAALKEPVRSLELGVVDRVSLLSSVFMLARAGVVSCADALAFSDAFAAEPEYLCWKELSENLQAYTSLFHDDEACAPALRAYVQSLYANVFASLTWDKLETDVEMTSNFRRIVLAMLGGARDPDVLAEASRRFHAGNPSADLRSVVYSLHARQATSPSEAKAVFDYFANMYVTSDFIEEQLDCLSNIGKIPGLKLETLQWGVENVRAQDIQYIFSSVAGDMAGADLAWTYVQTHWAALNAKFTPVQVGRILTSAIARFQSEDRAVEVEAFLATRQHPVYARVVDATLERIRTRAAMYARDQDSMRTWLATLVAE</sequence>